<feature type="transmembrane region" description="Helical" evidence="1">
    <location>
        <begin position="241"/>
        <end position="260"/>
    </location>
</feature>
<feature type="transmembrane region" description="Helical" evidence="1">
    <location>
        <begin position="94"/>
        <end position="111"/>
    </location>
</feature>
<name>B6YS16_AZOPC</name>
<evidence type="ECO:0000256" key="1">
    <source>
        <dbReference type="SAM" id="Phobius"/>
    </source>
</evidence>
<feature type="transmembrane region" description="Helical" evidence="1">
    <location>
        <begin position="290"/>
        <end position="308"/>
    </location>
</feature>
<dbReference type="STRING" id="511995.CFPG_725"/>
<dbReference type="Proteomes" id="UP000000723">
    <property type="component" value="Chromosome"/>
</dbReference>
<keyword evidence="1" id="KW-0812">Transmembrane</keyword>
<feature type="transmembrane region" description="Helical" evidence="1">
    <location>
        <begin position="156"/>
        <end position="175"/>
    </location>
</feature>
<proteinExistence type="predicted"/>
<feature type="transmembrane region" description="Helical" evidence="1">
    <location>
        <begin position="123"/>
        <end position="150"/>
    </location>
</feature>
<reference evidence="3" key="1">
    <citation type="journal article" date="2008" name="Science">
        <title>Genome of an endosymbiont coupling N2 fixation to cellulolysis within RT protist cells in termite gut.</title>
        <authorList>
            <person name="Hongoh Y."/>
            <person name="Sharma V.K."/>
            <person name="Prakash T."/>
            <person name="Noda S."/>
            <person name="Toh H."/>
            <person name="Taylor T.D."/>
            <person name="Kudo T."/>
            <person name="Sakaki Y."/>
            <person name="Toyoda A."/>
            <person name="Hattori M."/>
            <person name="Ohkuma M."/>
        </authorList>
    </citation>
    <scope>NUCLEOTIDE SEQUENCE [LARGE SCALE GENOMIC DNA]</scope>
</reference>
<sequence>MRLDIARIHRVFIANWVITFFSVLAFVGLRLLGSRDWYSIQYWIPAIIQMGIALLLLFLSQTYGIIRQKSLLPAFFYLLFVGTNPLLFGNLSGSISTILIIACFFFLFATYQNSLPQIYAFNIAIFITLGSLYWFPLLFFLPLFCYGMYLLRSLNFRSFFALFLGVFVVYMFLWTSNIISENNLSVFFKRFFAFDDLQIIWTFSLGLQKRIICSFWIIFLFLSGLKIFLFDISEKIRTIMILRYLWVLSCILCVLLLTQSQWESEWLLILYSSVSLLISYFFAPLKKKIVLWFLLVLTAGFLVLFFWSTL</sequence>
<evidence type="ECO:0000313" key="3">
    <source>
        <dbReference type="Proteomes" id="UP000000723"/>
    </source>
</evidence>
<feature type="transmembrane region" description="Helical" evidence="1">
    <location>
        <begin position="211"/>
        <end position="229"/>
    </location>
</feature>
<feature type="transmembrane region" description="Helical" evidence="1">
    <location>
        <begin position="39"/>
        <end position="59"/>
    </location>
</feature>
<accession>B6YS16</accession>
<organism evidence="2 3">
    <name type="scientific">Azobacteroides pseudotrichonymphae genomovar. CFP2</name>
    <dbReference type="NCBI Taxonomy" id="511995"/>
    <lineage>
        <taxon>Bacteria</taxon>
        <taxon>Pseudomonadati</taxon>
        <taxon>Bacteroidota</taxon>
        <taxon>Bacteroidia</taxon>
        <taxon>Bacteroidales</taxon>
        <taxon>Candidatus Azobacteroides</taxon>
    </lineage>
</organism>
<dbReference type="OrthoDB" id="1116060at2"/>
<keyword evidence="1" id="KW-1133">Transmembrane helix</keyword>
<dbReference type="KEGG" id="aps:CFPG_725"/>
<feature type="transmembrane region" description="Helical" evidence="1">
    <location>
        <begin position="12"/>
        <end position="33"/>
    </location>
</feature>
<dbReference type="HOGENOM" id="CLU_896159_0_0_10"/>
<dbReference type="AlphaFoldDB" id="B6YS16"/>
<feature type="transmembrane region" description="Helical" evidence="1">
    <location>
        <begin position="266"/>
        <end position="283"/>
    </location>
</feature>
<evidence type="ECO:0000313" key="2">
    <source>
        <dbReference type="EMBL" id="BAG83988.1"/>
    </source>
</evidence>
<gene>
    <name evidence="2" type="ordered locus">CFPG_725</name>
</gene>
<keyword evidence="3" id="KW-1185">Reference proteome</keyword>
<keyword evidence="1" id="KW-0472">Membrane</keyword>
<protein>
    <submittedName>
        <fullName evidence="2">Uncharacterized protein</fullName>
    </submittedName>
</protein>
<dbReference type="EMBL" id="AP010656">
    <property type="protein sequence ID" value="BAG83988.1"/>
    <property type="molecule type" value="Genomic_DNA"/>
</dbReference>